<evidence type="ECO:0000256" key="3">
    <source>
        <dbReference type="ARBA" id="ARBA00022525"/>
    </source>
</evidence>
<evidence type="ECO:0000256" key="4">
    <source>
        <dbReference type="ARBA" id="ARBA00022729"/>
    </source>
</evidence>
<comment type="function">
    <text evidence="6">Has antibacterial activity.</text>
</comment>
<dbReference type="InterPro" id="IPR025933">
    <property type="entry name" value="Beta_defensin_dom"/>
</dbReference>
<organism evidence="8">
    <name type="scientific">Ovis aries</name>
    <name type="common">Sheep</name>
    <dbReference type="NCBI Taxonomy" id="9940"/>
    <lineage>
        <taxon>Eukaryota</taxon>
        <taxon>Metazoa</taxon>
        <taxon>Chordata</taxon>
        <taxon>Craniata</taxon>
        <taxon>Vertebrata</taxon>
        <taxon>Euteleostomi</taxon>
        <taxon>Mammalia</taxon>
        <taxon>Eutheria</taxon>
        <taxon>Laurasiatheria</taxon>
        <taxon>Artiodactyla</taxon>
        <taxon>Ruminantia</taxon>
        <taxon>Pecora</taxon>
        <taxon>Bovidae</taxon>
        <taxon>Caprinae</taxon>
        <taxon>Ovis</taxon>
    </lineage>
</organism>
<feature type="signal peptide" evidence="6">
    <location>
        <begin position="1"/>
        <end position="17"/>
    </location>
</feature>
<protein>
    <recommendedName>
        <fullName evidence="6">Beta-defensin</fullName>
    </recommendedName>
</protein>
<evidence type="ECO:0000256" key="1">
    <source>
        <dbReference type="ARBA" id="ARBA00004613"/>
    </source>
</evidence>
<dbReference type="GO" id="GO:0045087">
    <property type="term" value="P:innate immune response"/>
    <property type="evidence" value="ECO:0007669"/>
    <property type="project" value="InterPro"/>
</dbReference>
<comment type="subcellular location">
    <subcellularLocation>
        <location evidence="1 6">Secreted</location>
    </subcellularLocation>
</comment>
<evidence type="ECO:0000256" key="2">
    <source>
        <dbReference type="ARBA" id="ARBA00007371"/>
    </source>
</evidence>
<dbReference type="GO" id="GO:0042742">
    <property type="term" value="P:defense response to bacterium"/>
    <property type="evidence" value="ECO:0007669"/>
    <property type="project" value="UniProtKB-UniRule"/>
</dbReference>
<evidence type="ECO:0000259" key="7">
    <source>
        <dbReference type="Pfam" id="PF13841"/>
    </source>
</evidence>
<keyword evidence="6" id="KW-0211">Defensin</keyword>
<keyword evidence="6" id="KW-0044">Antibiotic</keyword>
<name>A0A2V0A0C5_SHEEP</name>
<dbReference type="EMBL" id="BK010294">
    <property type="protein sequence ID" value="DAB41705.1"/>
    <property type="molecule type" value="Genomic_DNA"/>
</dbReference>
<keyword evidence="4 6" id="KW-0732">Signal</keyword>
<sequence>MKLFLVLLILLFEVSEGTNLVHCCFLCTDTARSRKCFSTIAGYCKKKCMLGEIYDKPCTKGKLCCISESKKNTYQKAIQQPEPSSKPDLKLDYVILPTVTLGTIPQ</sequence>
<accession>A0A2V0A0C5</accession>
<proteinExistence type="inferred from homology"/>
<dbReference type="AlphaFoldDB" id="A0A2V0A0C5"/>
<keyword evidence="3 6" id="KW-0964">Secreted</keyword>
<reference evidence="8" key="1">
    <citation type="journal article" date="2017" name="BMC Genomics">
        <title>Comparative genomic identification and validation of ?-defensin genes in the Ovis aries genome.</title>
        <authorList>
            <person name="Hall T.J."/>
            <person name="McQuillan C."/>
            <person name="Finlay E.K."/>
            <person name="O'Farrelly C."/>
            <person name="Fair S."/>
            <person name="Meade K.G."/>
        </authorList>
    </citation>
    <scope>NUCLEOTIDE SEQUENCE</scope>
</reference>
<dbReference type="GO" id="GO:0005576">
    <property type="term" value="C:extracellular region"/>
    <property type="evidence" value="ECO:0007669"/>
    <property type="project" value="UniProtKB-SubCell"/>
</dbReference>
<dbReference type="Pfam" id="PF13841">
    <property type="entry name" value="Defensin_beta_2"/>
    <property type="match status" value="1"/>
</dbReference>
<keyword evidence="6" id="KW-0929">Antimicrobial</keyword>
<keyword evidence="5" id="KW-1015">Disulfide bond</keyword>
<evidence type="ECO:0000256" key="6">
    <source>
        <dbReference type="RuleBase" id="RU231113"/>
    </source>
</evidence>
<comment type="similarity">
    <text evidence="2 6">Belongs to the beta-defensin family.</text>
</comment>
<feature type="chain" id="PRO_5015797664" description="Beta-defensin" evidence="6">
    <location>
        <begin position="18"/>
        <end position="106"/>
    </location>
</feature>
<feature type="domain" description="Beta-defensin" evidence="7">
    <location>
        <begin position="35"/>
        <end position="65"/>
    </location>
</feature>
<evidence type="ECO:0000256" key="5">
    <source>
        <dbReference type="ARBA" id="ARBA00023157"/>
    </source>
</evidence>
<evidence type="ECO:0000313" key="8">
    <source>
        <dbReference type="EMBL" id="DAB41705.1"/>
    </source>
</evidence>